<name>A0ABU9YHX4_9PROT</name>
<organism evidence="1 2">
    <name type="scientific">Tistrella arctica</name>
    <dbReference type="NCBI Taxonomy" id="3133430"/>
    <lineage>
        <taxon>Bacteria</taxon>
        <taxon>Pseudomonadati</taxon>
        <taxon>Pseudomonadota</taxon>
        <taxon>Alphaproteobacteria</taxon>
        <taxon>Geminicoccales</taxon>
        <taxon>Geminicoccaceae</taxon>
        <taxon>Tistrella</taxon>
    </lineage>
</organism>
<comment type="caution">
    <text evidence="1">The sequence shown here is derived from an EMBL/GenBank/DDBJ whole genome shotgun (WGS) entry which is preliminary data.</text>
</comment>
<protein>
    <submittedName>
        <fullName evidence="1">Uncharacterized protein</fullName>
    </submittedName>
</protein>
<evidence type="ECO:0000313" key="2">
    <source>
        <dbReference type="Proteomes" id="UP001413721"/>
    </source>
</evidence>
<dbReference type="Proteomes" id="UP001413721">
    <property type="component" value="Unassembled WGS sequence"/>
</dbReference>
<gene>
    <name evidence="1" type="ORF">WG926_08805</name>
</gene>
<keyword evidence="2" id="KW-1185">Reference proteome</keyword>
<reference evidence="1 2" key="1">
    <citation type="submission" date="2024-03" db="EMBL/GenBank/DDBJ databases">
        <title>High-quality draft genome sequencing of Tistrella sp. BH-R2-4.</title>
        <authorList>
            <person name="Dong C."/>
        </authorList>
    </citation>
    <scope>NUCLEOTIDE SEQUENCE [LARGE SCALE GENOMIC DNA]</scope>
    <source>
        <strain evidence="1 2">BH-R2-4</strain>
    </source>
</reference>
<accession>A0ABU9YHX4</accession>
<evidence type="ECO:0000313" key="1">
    <source>
        <dbReference type="EMBL" id="MEN2988399.1"/>
    </source>
</evidence>
<sequence length="63" mass="6487">MISVFSGSGAAVAGVFVVWAQAPFRGLKAAAAHPAIKPRAARRLIITKGWILIVIVMAGSDGI</sequence>
<dbReference type="EMBL" id="JBBKTW010000003">
    <property type="protein sequence ID" value="MEN2988399.1"/>
    <property type="molecule type" value="Genomic_DNA"/>
</dbReference>
<proteinExistence type="predicted"/>